<sequence length="123" mass="12701">MQRSKFLVGVVGGVTAVTVLGGLGTHLLAGTESTSRLDEYSTASVDGHRALAATIVAGRTESKYHALPWVGAKLSGVSCPTGLTAVAEATLTCTGEKSDGGTVEIPVRVIRADANSVTWKFER</sequence>
<organism evidence="2">
    <name type="scientific">Streptomyces sp. R21</name>
    <dbReference type="NCBI Taxonomy" id="3238627"/>
    <lineage>
        <taxon>Bacteria</taxon>
        <taxon>Bacillati</taxon>
        <taxon>Actinomycetota</taxon>
        <taxon>Actinomycetes</taxon>
        <taxon>Kitasatosporales</taxon>
        <taxon>Streptomycetaceae</taxon>
        <taxon>Streptomyces</taxon>
    </lineage>
</organism>
<name>A0AB39PIG4_9ACTN</name>
<accession>A0AB39PIG4</accession>
<dbReference type="InterPro" id="IPR025637">
    <property type="entry name" value="DUF4333"/>
</dbReference>
<evidence type="ECO:0000313" key="2">
    <source>
        <dbReference type="EMBL" id="XDQ30327.1"/>
    </source>
</evidence>
<dbReference type="AlphaFoldDB" id="A0AB39PIG4"/>
<dbReference type="RefSeq" id="WP_369240157.1">
    <property type="nucleotide sequence ID" value="NZ_CP163435.1"/>
</dbReference>
<protein>
    <submittedName>
        <fullName evidence="2">DUF4333 domain-containing protein</fullName>
    </submittedName>
</protein>
<dbReference type="Pfam" id="PF14230">
    <property type="entry name" value="DUF4333"/>
    <property type="match status" value="1"/>
</dbReference>
<gene>
    <name evidence="2" type="ORF">AB5J56_38970</name>
</gene>
<dbReference type="EMBL" id="CP163435">
    <property type="protein sequence ID" value="XDQ30327.1"/>
    <property type="molecule type" value="Genomic_DNA"/>
</dbReference>
<evidence type="ECO:0000259" key="1">
    <source>
        <dbReference type="Pfam" id="PF14230"/>
    </source>
</evidence>
<feature type="domain" description="DUF4333" evidence="1">
    <location>
        <begin position="49"/>
        <end position="110"/>
    </location>
</feature>
<reference evidence="2" key="1">
    <citation type="submission" date="2024-07" db="EMBL/GenBank/DDBJ databases">
        <authorList>
            <person name="Yu S.T."/>
        </authorList>
    </citation>
    <scope>NUCLEOTIDE SEQUENCE</scope>
    <source>
        <strain evidence="2">R21</strain>
    </source>
</reference>
<proteinExistence type="predicted"/>